<dbReference type="InterPro" id="IPR050678">
    <property type="entry name" value="DNA_Partitioning_ATPase"/>
</dbReference>
<dbReference type="SUPFAM" id="SSF52540">
    <property type="entry name" value="P-loop containing nucleoside triphosphate hydrolases"/>
    <property type="match status" value="1"/>
</dbReference>
<organism evidence="2 3">
    <name type="scientific">Fusobacterium gonidiaformans 3-1-5R</name>
    <dbReference type="NCBI Taxonomy" id="469605"/>
    <lineage>
        <taxon>Bacteria</taxon>
        <taxon>Fusobacteriati</taxon>
        <taxon>Fusobacteriota</taxon>
        <taxon>Fusobacteriia</taxon>
        <taxon>Fusobacteriales</taxon>
        <taxon>Fusobacteriaceae</taxon>
        <taxon>Fusobacterium</taxon>
    </lineage>
</organism>
<evidence type="ECO:0000313" key="2">
    <source>
        <dbReference type="EMBL" id="EFS22146.1"/>
    </source>
</evidence>
<protein>
    <recommendedName>
        <fullName evidence="1">AAA domain-containing protein</fullName>
    </recommendedName>
</protein>
<name>E5BI23_9FUSO</name>
<dbReference type="EMBL" id="GG657974">
    <property type="protein sequence ID" value="EFS22146.1"/>
    <property type="molecule type" value="Genomic_DNA"/>
</dbReference>
<evidence type="ECO:0000259" key="1">
    <source>
        <dbReference type="Pfam" id="PF13614"/>
    </source>
</evidence>
<dbReference type="InterPro" id="IPR027417">
    <property type="entry name" value="P-loop_NTPase"/>
</dbReference>
<sequence length="235" mass="26708">MRGKVYTVKISKGGIGKTWITAQLGHGLALNGNKVMILTSDSQNNIFDYMIPEKEHEKYKHIKDLRHSVLYGKGEVIPLRKNVDFIPVESSIFTEKFLEKLPEFIEGLRKEYNFILIDSIPTKAIDSAFVSLSDKIIIPVFCDAVTRKEAVNVMMEAGIEKVHSIIVNLFRNTAVQRESYQFLKEFTSEDIVFPSPIKETAHVESLIHKCKTVWESKASSIKSIQNSLLDVIMTM</sequence>
<feature type="domain" description="AAA" evidence="1">
    <location>
        <begin position="4"/>
        <end position="146"/>
    </location>
</feature>
<keyword evidence="3" id="KW-1185">Reference proteome</keyword>
<gene>
    <name evidence="2" type="ORF">FSBG_01643</name>
</gene>
<dbReference type="InterPro" id="IPR025669">
    <property type="entry name" value="AAA_dom"/>
</dbReference>
<dbReference type="PANTHER" id="PTHR13696">
    <property type="entry name" value="P-LOOP CONTAINING NUCLEOSIDE TRIPHOSPHATE HYDROLASE"/>
    <property type="match status" value="1"/>
</dbReference>
<evidence type="ECO:0000313" key="3">
    <source>
        <dbReference type="Proteomes" id="UP000002975"/>
    </source>
</evidence>
<accession>E5BI23</accession>
<proteinExistence type="predicted"/>
<dbReference type="HOGENOM" id="CLU_037612_1_4_0"/>
<dbReference type="PANTHER" id="PTHR13696:SF99">
    <property type="entry name" value="COBYRINIC ACID AC-DIAMIDE SYNTHASE"/>
    <property type="match status" value="1"/>
</dbReference>
<reference evidence="2 3" key="1">
    <citation type="submission" date="2009-02" db="EMBL/GenBank/DDBJ databases">
        <title>The Genome Sequence of Fusobacterium sp. 3_1_5R.</title>
        <authorList>
            <consortium name="The Broad Institute Genome Sequencing Platform"/>
            <person name="Ward D."/>
            <person name="Young S.K."/>
            <person name="Kodira C.D."/>
            <person name="Zeng Q."/>
            <person name="Koehrsen M."/>
            <person name="Alvarado L."/>
            <person name="Berlin A."/>
            <person name="Borenstein D."/>
            <person name="Chen Z."/>
            <person name="Engels R."/>
            <person name="Freedman E."/>
            <person name="Gellesch M."/>
            <person name="Goldberg J."/>
            <person name="Griggs A."/>
            <person name="Gujja S."/>
            <person name="Heiman D."/>
            <person name="Hepburn T."/>
            <person name="Howarth C."/>
            <person name="Jen D."/>
            <person name="Larson L."/>
            <person name="Lewis B."/>
            <person name="Mehta T."/>
            <person name="Park D."/>
            <person name="Pearson M."/>
            <person name="Roberts A."/>
            <person name="Saif S."/>
            <person name="Shea T."/>
            <person name="Shenoy N."/>
            <person name="Sisk P."/>
            <person name="Stolte C."/>
            <person name="Sykes S."/>
            <person name="Walk T."/>
            <person name="White J."/>
            <person name="Yandava C."/>
            <person name="Allen-Vercoe E."/>
            <person name="Strauss J."/>
            <person name="Ambrose C."/>
            <person name="Lander E."/>
            <person name="Nusbaum C."/>
            <person name="Galagan J."/>
            <person name="Birren B."/>
        </authorList>
    </citation>
    <scope>NUCLEOTIDE SEQUENCE [LARGE SCALE GENOMIC DNA]</scope>
    <source>
        <strain evidence="2 3">3_1_5R</strain>
    </source>
</reference>
<dbReference type="BioCyc" id="FSP469605-HMP:GTSP-1686-MONOMER"/>
<dbReference type="AlphaFoldDB" id="E5BI23"/>
<dbReference type="Pfam" id="PF13614">
    <property type="entry name" value="AAA_31"/>
    <property type="match status" value="1"/>
</dbReference>
<dbReference type="Gene3D" id="3.40.50.300">
    <property type="entry name" value="P-loop containing nucleotide triphosphate hydrolases"/>
    <property type="match status" value="1"/>
</dbReference>
<dbReference type="Proteomes" id="UP000002975">
    <property type="component" value="Unassembled WGS sequence"/>
</dbReference>